<dbReference type="PANTHER" id="PTHR43767">
    <property type="entry name" value="LONG-CHAIN-FATTY-ACID--COA LIGASE"/>
    <property type="match status" value="1"/>
</dbReference>
<dbReference type="EMBL" id="JBICZW010000007">
    <property type="protein sequence ID" value="MFG3189973.1"/>
    <property type="molecule type" value="Genomic_DNA"/>
</dbReference>
<organism evidence="2 3">
    <name type="scientific">Streptomyces omiyaensis</name>
    <dbReference type="NCBI Taxonomy" id="68247"/>
    <lineage>
        <taxon>Bacteria</taxon>
        <taxon>Bacillati</taxon>
        <taxon>Actinomycetota</taxon>
        <taxon>Actinomycetes</taxon>
        <taxon>Kitasatosporales</taxon>
        <taxon>Streptomycetaceae</taxon>
        <taxon>Streptomyces</taxon>
    </lineage>
</organism>
<dbReference type="SUPFAM" id="SSF56801">
    <property type="entry name" value="Acetyl-CoA synthetase-like"/>
    <property type="match status" value="1"/>
</dbReference>
<reference evidence="2 3" key="1">
    <citation type="submission" date="2024-10" db="EMBL/GenBank/DDBJ databases">
        <title>The Natural Products Discovery Center: Release of the First 8490 Sequenced Strains for Exploring Actinobacteria Biosynthetic Diversity.</title>
        <authorList>
            <person name="Kalkreuter E."/>
            <person name="Kautsar S.A."/>
            <person name="Yang D."/>
            <person name="Bader C.D."/>
            <person name="Teijaro C.N."/>
            <person name="Fluegel L."/>
            <person name="Davis C.M."/>
            <person name="Simpson J.R."/>
            <person name="Lauterbach L."/>
            <person name="Steele A.D."/>
            <person name="Gui C."/>
            <person name="Meng S."/>
            <person name="Li G."/>
            <person name="Viehrig K."/>
            <person name="Ye F."/>
            <person name="Su P."/>
            <person name="Kiefer A.F."/>
            <person name="Nichols A."/>
            <person name="Cepeda A.J."/>
            <person name="Yan W."/>
            <person name="Fan B."/>
            <person name="Jiang Y."/>
            <person name="Adhikari A."/>
            <person name="Zheng C.-J."/>
            <person name="Schuster L."/>
            <person name="Cowan T.M."/>
            <person name="Smanski M.J."/>
            <person name="Chevrette M.G."/>
            <person name="De Carvalho L.P.S."/>
            <person name="Shen B."/>
        </authorList>
    </citation>
    <scope>NUCLEOTIDE SEQUENCE [LARGE SCALE GENOMIC DNA]</scope>
    <source>
        <strain evidence="2 3">NPDC048229</strain>
    </source>
</reference>
<dbReference type="RefSeq" id="WP_189848371.1">
    <property type="nucleotide sequence ID" value="NZ_BMVV01000004.1"/>
</dbReference>
<gene>
    <name evidence="2" type="ORF">ACGFYS_13625</name>
</gene>
<name>A0ABW7BR31_9ACTN</name>
<dbReference type="PANTHER" id="PTHR43767:SF1">
    <property type="entry name" value="NONRIBOSOMAL PEPTIDE SYNTHASE PES1 (EUROFUNG)-RELATED"/>
    <property type="match status" value="1"/>
</dbReference>
<accession>A0ABW7BR31</accession>
<protein>
    <submittedName>
        <fullName evidence="2">AMP-binding protein</fullName>
    </submittedName>
</protein>
<comment type="caution">
    <text evidence="2">The sequence shown here is derived from an EMBL/GenBank/DDBJ whole genome shotgun (WGS) entry which is preliminary data.</text>
</comment>
<dbReference type="InterPro" id="IPR042099">
    <property type="entry name" value="ANL_N_sf"/>
</dbReference>
<sequence>MLDGVTPWPEEFVDRYWAAGYWRGNTLDDLLRGRALEHGARTALAGGGERLTYARLNRWVDRMAAGFLLRGVAPRQRVVVRLPDVPEFVVGLFALMRAGAVPVVCPVGYPTEGVERLVRLTEAAGYVGLSSYEGEDRRAAAEGIAARSPFLRRVFTLDAPGGASPYGGLAADSSGCLYFPLGAVDAPPGPVPPRSSADVALLLPSARPGEPLLVPRTHDDYAHQARAAAAAVSLGEDDVLLAVSPAGSPLALGCPGVVGALAVGGTVVLGDGNGGAGAEGPVTVVAGGDGGGGRGGRARLVQVAHAGPGCDGAQRVVALAEGVVLLDGRPLTPDDEFRVAGPDGADAPEGELLARGPSVPRGYYRAPDANARAFAPDGFLRTGLRARRAADGRLIVNHG</sequence>
<dbReference type="InterPro" id="IPR000873">
    <property type="entry name" value="AMP-dep_synth/lig_dom"/>
</dbReference>
<dbReference type="Gene3D" id="3.40.50.12780">
    <property type="entry name" value="N-terminal domain of ligase-like"/>
    <property type="match status" value="1"/>
</dbReference>
<feature type="domain" description="AMP-dependent synthetase/ligase" evidence="1">
    <location>
        <begin position="34"/>
        <end position="271"/>
    </location>
</feature>
<dbReference type="Proteomes" id="UP001604282">
    <property type="component" value="Unassembled WGS sequence"/>
</dbReference>
<keyword evidence="3" id="KW-1185">Reference proteome</keyword>
<dbReference type="InterPro" id="IPR050237">
    <property type="entry name" value="ATP-dep_AMP-bd_enzyme"/>
</dbReference>
<proteinExistence type="predicted"/>
<evidence type="ECO:0000259" key="1">
    <source>
        <dbReference type="Pfam" id="PF00501"/>
    </source>
</evidence>
<dbReference type="Gene3D" id="3.40.50.980">
    <property type="match status" value="2"/>
</dbReference>
<evidence type="ECO:0000313" key="3">
    <source>
        <dbReference type="Proteomes" id="UP001604282"/>
    </source>
</evidence>
<evidence type="ECO:0000313" key="2">
    <source>
        <dbReference type="EMBL" id="MFG3189973.1"/>
    </source>
</evidence>
<dbReference type="Pfam" id="PF00501">
    <property type="entry name" value="AMP-binding"/>
    <property type="match status" value="1"/>
</dbReference>